<sequence>MESCPARATLEAKGYQGALNDILKEGKKQGDRGKVEEMLLEEILSKSNMASAYERVVGNKGAKGIDGIEAKDFLSQLQREWGQTKTKLETGSYQPSAVKRVTIPKPNGGERHLLVTLYEPTFSENSYGFRSEKNAHQAALKAKEYINAGYSHVVDLDLSQFFDRVNHDYLMNELSRRITDKRVLKLIHKILRSEIDDGKKRVASKQGVPQGGPLSPLLSNIILDKLDKELEKRGHRYVRYADDCSIYVKSKRSGDRVMESITHYIEKELKLKVNTEKSSVTRPWTMKLLGFTFYHRKGEKGISVHRKSIASYKDKIRAITSRSKPYSMSARLDEIRKLNTGWGQYFKLSEAKWKFKELDKWVRSRLRLCYWQQWKKTKTRITALTKLGIPAYRAYQWGNTRKGKWRSVHSPILTRALSNNYLKQEGFTSLMDIVKPC</sequence>
<organism evidence="3 4">
    <name type="scientific">Chitinophaga ginsengisoli</name>
    <dbReference type="NCBI Taxonomy" id="363837"/>
    <lineage>
        <taxon>Bacteria</taxon>
        <taxon>Pseudomonadati</taxon>
        <taxon>Bacteroidota</taxon>
        <taxon>Chitinophagia</taxon>
        <taxon>Chitinophagales</taxon>
        <taxon>Chitinophagaceae</taxon>
        <taxon>Chitinophaga</taxon>
    </lineage>
</organism>
<dbReference type="InterPro" id="IPR030931">
    <property type="entry name" value="Group_II_RT_mat"/>
</dbReference>
<keyword evidence="4" id="KW-1185">Reference proteome</keyword>
<dbReference type="InterPro" id="IPR000477">
    <property type="entry name" value="RT_dom"/>
</dbReference>
<dbReference type="RefSeq" id="WP_245901456.1">
    <property type="nucleotide sequence ID" value="NZ_PYGK01000001.1"/>
</dbReference>
<accession>A0A2P8GQ40</accession>
<evidence type="ECO:0000313" key="4">
    <source>
        <dbReference type="Proteomes" id="UP000240978"/>
    </source>
</evidence>
<gene>
    <name evidence="3" type="ORF">CLV42_101841</name>
</gene>
<dbReference type="Pfam" id="PF00078">
    <property type="entry name" value="RVT_1"/>
    <property type="match status" value="1"/>
</dbReference>
<dbReference type="InterPro" id="IPR051083">
    <property type="entry name" value="GrpII_Intron_Splice-Mob/Def"/>
</dbReference>
<feature type="domain" description="Reverse transcriptase" evidence="2">
    <location>
        <begin position="84"/>
        <end position="293"/>
    </location>
</feature>
<comment type="similarity">
    <text evidence="1">Belongs to the bacterial reverse transcriptase family.</text>
</comment>
<keyword evidence="3" id="KW-0548">Nucleotidyltransferase</keyword>
<keyword evidence="3" id="KW-0808">Transferase</keyword>
<evidence type="ECO:0000259" key="2">
    <source>
        <dbReference type="PROSITE" id="PS50878"/>
    </source>
</evidence>
<comment type="caution">
    <text evidence="3">The sequence shown here is derived from an EMBL/GenBank/DDBJ whole genome shotgun (WGS) entry which is preliminary data.</text>
</comment>
<dbReference type="PROSITE" id="PS50878">
    <property type="entry name" value="RT_POL"/>
    <property type="match status" value="1"/>
</dbReference>
<evidence type="ECO:0000313" key="3">
    <source>
        <dbReference type="EMBL" id="PSL36075.1"/>
    </source>
</evidence>
<dbReference type="CDD" id="cd01651">
    <property type="entry name" value="RT_G2_intron"/>
    <property type="match status" value="1"/>
</dbReference>
<dbReference type="SUPFAM" id="SSF56672">
    <property type="entry name" value="DNA/RNA polymerases"/>
    <property type="match status" value="1"/>
</dbReference>
<dbReference type="PANTHER" id="PTHR34047">
    <property type="entry name" value="NUCLEAR INTRON MATURASE 1, MITOCHONDRIAL-RELATED"/>
    <property type="match status" value="1"/>
</dbReference>
<dbReference type="Proteomes" id="UP000240978">
    <property type="component" value="Unassembled WGS sequence"/>
</dbReference>
<name>A0A2P8GQ40_9BACT</name>
<dbReference type="GO" id="GO:0003964">
    <property type="term" value="F:RNA-directed DNA polymerase activity"/>
    <property type="evidence" value="ECO:0007669"/>
    <property type="project" value="UniProtKB-KW"/>
</dbReference>
<protein>
    <submittedName>
        <fullName evidence="3">Group II intron reverse transcriptase/maturase</fullName>
    </submittedName>
</protein>
<dbReference type="Pfam" id="PF08388">
    <property type="entry name" value="GIIM"/>
    <property type="match status" value="1"/>
</dbReference>
<reference evidence="3 4" key="1">
    <citation type="submission" date="2018-03" db="EMBL/GenBank/DDBJ databases">
        <title>Genomic Encyclopedia of Archaeal and Bacterial Type Strains, Phase II (KMG-II): from individual species to whole genera.</title>
        <authorList>
            <person name="Goeker M."/>
        </authorList>
    </citation>
    <scope>NUCLEOTIDE SEQUENCE [LARGE SCALE GENOMIC DNA]</scope>
    <source>
        <strain evidence="3 4">DSM 18107</strain>
    </source>
</reference>
<dbReference type="PANTHER" id="PTHR34047:SF8">
    <property type="entry name" value="PROTEIN YKFC"/>
    <property type="match status" value="1"/>
</dbReference>
<dbReference type="InterPro" id="IPR013597">
    <property type="entry name" value="Mat_intron_G2"/>
</dbReference>
<keyword evidence="3" id="KW-0695">RNA-directed DNA polymerase</keyword>
<dbReference type="EMBL" id="PYGK01000001">
    <property type="protein sequence ID" value="PSL36075.1"/>
    <property type="molecule type" value="Genomic_DNA"/>
</dbReference>
<proteinExistence type="inferred from homology"/>
<evidence type="ECO:0000256" key="1">
    <source>
        <dbReference type="ARBA" id="ARBA00034120"/>
    </source>
</evidence>
<dbReference type="InterPro" id="IPR043502">
    <property type="entry name" value="DNA/RNA_pol_sf"/>
</dbReference>
<dbReference type="NCBIfam" id="TIGR04416">
    <property type="entry name" value="group_II_RT_mat"/>
    <property type="match status" value="1"/>
</dbReference>
<dbReference type="AlphaFoldDB" id="A0A2P8GQ40"/>